<dbReference type="InterPro" id="IPR011992">
    <property type="entry name" value="EF-hand-dom_pair"/>
</dbReference>
<sequence length="847" mass="90957">MTDSENDSEKEADGMRLSWPSVYLPGAPSLLKDTKDGSSPEGQSPKSQARGAAGGTPVPAKRTLVAHAGHAGQAVESTAFPETDRGPPTPARRKRLPATTASTAATANVADEPSYVSEARQWLMETDIDVQWRRLWRPAPLETDLDAVLAGPPPPPRSNTLPPPSRRPMQVFLETDLDKEISPAAAARAADLAKRTCSSKETDIDMAPTPSPSPRRFRTLPRTMHATHMQRFETDVDEAMGFVRASRPTRPSPLESSFDTVCSDAPTPPRRTVAGTLPRGSSTERTFTETDLDEDTTAPARPAPPRVPAALPPRPARPEIILRPPPAPRSSDHLVAPGGGIPGGGSNVNLGLLNIGHVSYHMGSGTMSGMGSGLGSGPGSRLGSGLGSGLALGASASALGSGMGLANGGVFTVDSNRDTSMLGDSDVDESELRRVLLNDKWRQLFDKYDPEGFGEIPWEDFELVLRDPEFCNQVPANKQLILAEKAAERKTTAITFQDFVNVMSGKRSRSFKCAVHHRDREVCSENDFHLVDPDPPLRRMVRIIADEFLSEERDRKLYADQYTCCPPPLFILCITLIELAFFTYYWVAMGEVSPSGPVPIDSVFIYRPDKRQEIWRFIFYMVLHAGWLHLLFNLLVQLLVGLPLEMVHGSTRIGAVYMAGVLAGSLGTSVFDTDVYLVGASGGVYALLAAHLANVLLNYNNMEFGIVRIIGIFVVASFDVGFAIYGRYAAETLAMAPLGPGLGLGLSPGEALVGSGGLVGDVVEAVGVGGPLVGPVLVSRPVSYVAHLAGALAGLTIGLLVLKNFEQKLHEQLLWWVSLGVYAACTMFAVLFNVMNGAQPSFTLPHA</sequence>
<evidence type="ECO:0000313" key="9">
    <source>
        <dbReference type="Proteomes" id="UP000515158"/>
    </source>
</evidence>
<dbReference type="OrthoDB" id="418595at2759"/>
<dbReference type="PANTHER" id="PTHR45840">
    <property type="entry name" value="RHOMBOID-RELATED PROTEIN"/>
    <property type="match status" value="1"/>
</dbReference>
<evidence type="ECO:0000313" key="10">
    <source>
        <dbReference type="RefSeq" id="XP_034242616.1"/>
    </source>
</evidence>
<feature type="region of interest" description="Disordered" evidence="6">
    <location>
        <begin position="246"/>
        <end position="330"/>
    </location>
</feature>
<evidence type="ECO:0000256" key="3">
    <source>
        <dbReference type="ARBA" id="ARBA00022692"/>
    </source>
</evidence>
<evidence type="ECO:0000256" key="7">
    <source>
        <dbReference type="SAM" id="Phobius"/>
    </source>
</evidence>
<dbReference type="CTD" id="38169"/>
<accession>A0A6P8YZ85</accession>
<name>A0A6P8YZ85_THRPL</name>
<protein>
    <submittedName>
        <fullName evidence="10">Uncharacterized protein LOC117646061 isoform X1</fullName>
    </submittedName>
</protein>
<dbReference type="Pfam" id="PF01694">
    <property type="entry name" value="Rhomboid"/>
    <property type="match status" value="1"/>
</dbReference>
<dbReference type="Gene3D" id="1.20.1540.10">
    <property type="entry name" value="Rhomboid-like"/>
    <property type="match status" value="1"/>
</dbReference>
<proteinExistence type="inferred from homology"/>
<feature type="region of interest" description="Disordered" evidence="6">
    <location>
        <begin position="199"/>
        <end position="218"/>
    </location>
</feature>
<dbReference type="GeneID" id="117646061"/>
<feature type="transmembrane region" description="Helical" evidence="7">
    <location>
        <begin position="569"/>
        <end position="587"/>
    </location>
</feature>
<feature type="transmembrane region" description="Helical" evidence="7">
    <location>
        <begin position="784"/>
        <end position="802"/>
    </location>
</feature>
<evidence type="ECO:0000256" key="4">
    <source>
        <dbReference type="ARBA" id="ARBA00022989"/>
    </source>
</evidence>
<dbReference type="GO" id="GO:0016020">
    <property type="term" value="C:membrane"/>
    <property type="evidence" value="ECO:0007669"/>
    <property type="project" value="UniProtKB-SubCell"/>
</dbReference>
<evidence type="ECO:0000259" key="8">
    <source>
        <dbReference type="Pfam" id="PF01694"/>
    </source>
</evidence>
<dbReference type="FunCoup" id="A0A6P8YZ85">
    <property type="interactions" value="353"/>
</dbReference>
<evidence type="ECO:0000256" key="2">
    <source>
        <dbReference type="ARBA" id="ARBA00009045"/>
    </source>
</evidence>
<keyword evidence="4 7" id="KW-1133">Transmembrane helix</keyword>
<dbReference type="GO" id="GO:0004252">
    <property type="term" value="F:serine-type endopeptidase activity"/>
    <property type="evidence" value="ECO:0007669"/>
    <property type="project" value="InterPro"/>
</dbReference>
<organism evidence="10">
    <name type="scientific">Thrips palmi</name>
    <name type="common">Melon thrips</name>
    <dbReference type="NCBI Taxonomy" id="161013"/>
    <lineage>
        <taxon>Eukaryota</taxon>
        <taxon>Metazoa</taxon>
        <taxon>Ecdysozoa</taxon>
        <taxon>Arthropoda</taxon>
        <taxon>Hexapoda</taxon>
        <taxon>Insecta</taxon>
        <taxon>Pterygota</taxon>
        <taxon>Neoptera</taxon>
        <taxon>Paraneoptera</taxon>
        <taxon>Thysanoptera</taxon>
        <taxon>Terebrantia</taxon>
        <taxon>Thripoidea</taxon>
        <taxon>Thripidae</taxon>
        <taxon>Thrips</taxon>
    </lineage>
</organism>
<dbReference type="InterPro" id="IPR022764">
    <property type="entry name" value="Peptidase_S54_rhomboid_dom"/>
</dbReference>
<evidence type="ECO:0000256" key="5">
    <source>
        <dbReference type="ARBA" id="ARBA00023136"/>
    </source>
</evidence>
<evidence type="ECO:0000256" key="1">
    <source>
        <dbReference type="ARBA" id="ARBA00004141"/>
    </source>
</evidence>
<feature type="transmembrane region" description="Helical" evidence="7">
    <location>
        <begin position="814"/>
        <end position="835"/>
    </location>
</feature>
<dbReference type="AlphaFoldDB" id="A0A6P8YZ85"/>
<feature type="compositionally biased region" description="Pro residues" evidence="6">
    <location>
        <begin position="151"/>
        <end position="166"/>
    </location>
</feature>
<comment type="subcellular location">
    <subcellularLocation>
        <location evidence="1">Membrane</location>
        <topology evidence="1">Multi-pass membrane protein</topology>
    </subcellularLocation>
</comment>
<feature type="compositionally biased region" description="Pro residues" evidence="6">
    <location>
        <begin position="301"/>
        <end position="315"/>
    </location>
</feature>
<dbReference type="InParanoid" id="A0A6P8YZ85"/>
<evidence type="ECO:0000256" key="6">
    <source>
        <dbReference type="SAM" id="MobiDB-lite"/>
    </source>
</evidence>
<feature type="compositionally biased region" description="Low complexity" evidence="6">
    <location>
        <begin position="98"/>
        <end position="107"/>
    </location>
</feature>
<dbReference type="InterPro" id="IPR035952">
    <property type="entry name" value="Rhomboid-like_sf"/>
</dbReference>
<feature type="transmembrane region" description="Helical" evidence="7">
    <location>
        <begin position="709"/>
        <end position="728"/>
    </location>
</feature>
<reference evidence="10" key="1">
    <citation type="submission" date="2025-08" db="UniProtKB">
        <authorList>
            <consortium name="RefSeq"/>
        </authorList>
    </citation>
    <scope>IDENTIFICATION</scope>
    <source>
        <tissue evidence="10">Total insect</tissue>
    </source>
</reference>
<keyword evidence="3 7" id="KW-0812">Transmembrane</keyword>
<dbReference type="InterPro" id="IPR051739">
    <property type="entry name" value="Rhomboid_IM_Serine_Proteases"/>
</dbReference>
<dbReference type="KEGG" id="tpal:117646061"/>
<dbReference type="PANTHER" id="PTHR45840:SF2">
    <property type="entry name" value="PROTEIN RHOMBOID-RELATED"/>
    <property type="match status" value="1"/>
</dbReference>
<dbReference type="RefSeq" id="XP_034242616.1">
    <property type="nucleotide sequence ID" value="XM_034386725.1"/>
</dbReference>
<dbReference type="Proteomes" id="UP000515158">
    <property type="component" value="Unplaced"/>
</dbReference>
<feature type="region of interest" description="Disordered" evidence="6">
    <location>
        <begin position="1"/>
        <end position="114"/>
    </location>
</feature>
<dbReference type="SUPFAM" id="SSF47473">
    <property type="entry name" value="EF-hand"/>
    <property type="match status" value="1"/>
</dbReference>
<feature type="domain" description="Peptidase S54 rhomboid" evidence="8">
    <location>
        <begin position="612"/>
        <end position="728"/>
    </location>
</feature>
<feature type="region of interest" description="Disordered" evidence="6">
    <location>
        <begin position="146"/>
        <end position="166"/>
    </location>
</feature>
<dbReference type="SUPFAM" id="SSF144091">
    <property type="entry name" value="Rhomboid-like"/>
    <property type="match status" value="1"/>
</dbReference>
<keyword evidence="5 7" id="KW-0472">Membrane</keyword>
<feature type="transmembrane region" description="Helical" evidence="7">
    <location>
        <begin position="617"/>
        <end position="640"/>
    </location>
</feature>
<gene>
    <name evidence="10" type="primary">LOC117646061</name>
</gene>
<feature type="transmembrane region" description="Helical" evidence="7">
    <location>
        <begin position="675"/>
        <end position="697"/>
    </location>
</feature>
<keyword evidence="9" id="KW-1185">Reference proteome</keyword>
<comment type="similarity">
    <text evidence="2">Belongs to the peptidase S54 family.</text>
</comment>